<dbReference type="AlphaFoldDB" id="A0AAE3QSF3"/>
<feature type="coiled-coil region" evidence="1">
    <location>
        <begin position="223"/>
        <end position="284"/>
    </location>
</feature>
<organism evidence="3 4">
    <name type="scientific">Xanthocytophaga flava</name>
    <dbReference type="NCBI Taxonomy" id="3048013"/>
    <lineage>
        <taxon>Bacteria</taxon>
        <taxon>Pseudomonadati</taxon>
        <taxon>Bacteroidota</taxon>
        <taxon>Cytophagia</taxon>
        <taxon>Cytophagales</taxon>
        <taxon>Rhodocytophagaceae</taxon>
        <taxon>Xanthocytophaga</taxon>
    </lineage>
</organism>
<dbReference type="Pfam" id="PF13558">
    <property type="entry name" value="SbcC_Walker_B"/>
    <property type="match status" value="1"/>
</dbReference>
<dbReference type="RefSeq" id="WP_313985887.1">
    <property type="nucleotide sequence ID" value="NZ_JASJOS010000015.1"/>
</dbReference>
<keyword evidence="1" id="KW-0175">Coiled coil</keyword>
<dbReference type="PANTHER" id="PTHR32114:SF2">
    <property type="entry name" value="ABC TRANSPORTER ABCH.3"/>
    <property type="match status" value="1"/>
</dbReference>
<dbReference type="Pfam" id="PF13476">
    <property type="entry name" value="AAA_23"/>
    <property type="match status" value="1"/>
</dbReference>
<reference evidence="3" key="1">
    <citation type="submission" date="2023-05" db="EMBL/GenBank/DDBJ databases">
        <authorList>
            <person name="Zhang X."/>
        </authorList>
    </citation>
    <scope>NUCLEOTIDE SEQUENCE</scope>
    <source>
        <strain evidence="3">YF14B1</strain>
    </source>
</reference>
<evidence type="ECO:0000256" key="1">
    <source>
        <dbReference type="SAM" id="Coils"/>
    </source>
</evidence>
<dbReference type="GO" id="GO:0006302">
    <property type="term" value="P:double-strand break repair"/>
    <property type="evidence" value="ECO:0007669"/>
    <property type="project" value="InterPro"/>
</dbReference>
<protein>
    <submittedName>
        <fullName evidence="3">AAA family ATPase</fullName>
    </submittedName>
</protein>
<feature type="coiled-coil region" evidence="1">
    <location>
        <begin position="328"/>
        <end position="431"/>
    </location>
</feature>
<name>A0AAE3QSF3_9BACT</name>
<dbReference type="InterPro" id="IPR038729">
    <property type="entry name" value="Rad50/SbcC_AAA"/>
</dbReference>
<evidence type="ECO:0000313" key="3">
    <source>
        <dbReference type="EMBL" id="MDJ1484500.1"/>
    </source>
</evidence>
<dbReference type="SUPFAM" id="SSF52540">
    <property type="entry name" value="P-loop containing nucleoside triphosphate hydrolases"/>
    <property type="match status" value="1"/>
</dbReference>
<dbReference type="Proteomes" id="UP001241110">
    <property type="component" value="Unassembled WGS sequence"/>
</dbReference>
<dbReference type="InterPro" id="IPR027417">
    <property type="entry name" value="P-loop_NTPase"/>
</dbReference>
<proteinExistence type="predicted"/>
<sequence>MKILSIRLKNINSLRGEHYIPFHESPIADSGLFAIVGRTGAGKTSILDAITLALYGYAPRFGIDKAEKIMSYHTTDCFAEVEFETKEKRYRSKWSLWRSRNKLDGDLQPPKMELTDLETDQIMESKLTDVRERVTALTGLDYQRFLRSVMLAQGDFAAFLKAKESDKGELLEKITGTDLYTRLSQKAYQRKKSEVEKLKDWERKLDTTSLLTEIQQDEIRTKLEMLTKQKGTLSEELKLLESQRQWLARIQELTVQRNHIQQQISTLELEKTNLKQEFRKLELHQKAVSYRTPLAEIQVLQSTIYNIEKDIRELYSVLPVEETATLEAEQALANIRQYISELNAEQEVSLPRLEKAILLEKDIENFQLRFNEIQQDLTEQKKKVQSMKPVQDFIAISNDRKEIESQSKKIAAAIQERIQTLRELLKQQDKEAITNTEIQLGETLEVWNEQLSRSKYYLEEFQLLEQLRHQFRQLKETSEQSEKEIETLQIQESSAKERVADLRKIYELELKIQNYEKARILLKPGEACPLCGSVHHPFVENGYTQQVNKAQQDLEFQQTIHDEMVRKIQSMKELLSQNKGNMLLLAEQGKKDKEKLDRIRLEYQKAADFLENKIDIQDLDSIQRMIKNVADTRISLRSQLQIYDQLQSEVTYLEEKYKLNQLWLRLIDDTEQLERLKTERRRLIGDKDPQQEKKQLVQKMKVAEDKKQTVEYQYNEKVNSYKVKTRQLEDREKMLEHEVKLVSQKEERLLKNLVKESFDSIEALREVLLDEETEAILLKKKDQIDTLLNQLHGAWQQTEKTLEGLTNEVLTDQDYPQIQTQITASQIALEQVITEHTLLLQALDNHTKTALRNKDVETAILNQKKELERWSALDSLIGSAGGAEFNTFAQGLTLAQLVQLANRYLDQLNPRYQIRRIPKTDLELEIIDRDQADNVRPVKTLSGGETFLVSLALALGLSDIAGRKTRIESLFIDEGFGTLDPQALDVAITTLENLQATGKMIGIISHVEALKERITTQVQVVRQPGGNSLIRIVG</sequence>
<dbReference type="PANTHER" id="PTHR32114">
    <property type="entry name" value="ABC TRANSPORTER ABCH.3"/>
    <property type="match status" value="1"/>
</dbReference>
<dbReference type="Gene3D" id="3.40.50.300">
    <property type="entry name" value="P-loop containing nucleotide triphosphate hydrolases"/>
    <property type="match status" value="2"/>
</dbReference>
<evidence type="ECO:0000259" key="2">
    <source>
        <dbReference type="Pfam" id="PF13476"/>
    </source>
</evidence>
<accession>A0AAE3QSF3</accession>
<gene>
    <name evidence="3" type="ORF">QNI16_28640</name>
</gene>
<feature type="domain" description="Rad50/SbcC-type AAA" evidence="2">
    <location>
        <begin position="5"/>
        <end position="206"/>
    </location>
</feature>
<feature type="coiled-coil region" evidence="1">
    <location>
        <begin position="464"/>
        <end position="505"/>
    </location>
</feature>
<dbReference type="EMBL" id="JASJOS010000015">
    <property type="protein sequence ID" value="MDJ1484500.1"/>
    <property type="molecule type" value="Genomic_DNA"/>
</dbReference>
<evidence type="ECO:0000313" key="4">
    <source>
        <dbReference type="Proteomes" id="UP001241110"/>
    </source>
</evidence>
<comment type="caution">
    <text evidence="3">The sequence shown here is derived from an EMBL/GenBank/DDBJ whole genome shotgun (WGS) entry which is preliminary data.</text>
</comment>
<dbReference type="GO" id="GO:0016887">
    <property type="term" value="F:ATP hydrolysis activity"/>
    <property type="evidence" value="ECO:0007669"/>
    <property type="project" value="InterPro"/>
</dbReference>